<proteinExistence type="predicted"/>
<dbReference type="Pfam" id="PF02458">
    <property type="entry name" value="Transferase"/>
    <property type="match status" value="1"/>
</dbReference>
<dbReference type="PANTHER" id="PTHR31896">
    <property type="entry name" value="FAMILY REGULATORY PROTEIN, PUTATIVE (AFU_ORTHOLOGUE AFUA_3G14730)-RELATED"/>
    <property type="match status" value="1"/>
</dbReference>
<evidence type="ECO:0000256" key="1">
    <source>
        <dbReference type="ARBA" id="ARBA00022679"/>
    </source>
</evidence>
<reference evidence="3" key="1">
    <citation type="submission" date="2016-06" db="EMBL/GenBank/DDBJ databases">
        <title>Parallel loss of symbiosis genes in relatives of nitrogen-fixing non-legume Parasponia.</title>
        <authorList>
            <person name="Van Velzen R."/>
            <person name="Holmer R."/>
            <person name="Bu F."/>
            <person name="Rutten L."/>
            <person name="Van Zeijl A."/>
            <person name="Liu W."/>
            <person name="Santuari L."/>
            <person name="Cao Q."/>
            <person name="Sharma T."/>
            <person name="Shen D."/>
            <person name="Roswanjaya Y."/>
            <person name="Wardhani T."/>
            <person name="Kalhor M.S."/>
            <person name="Jansen J."/>
            <person name="Van den Hoogen J."/>
            <person name="Gungor B."/>
            <person name="Hartog M."/>
            <person name="Hontelez J."/>
            <person name="Verver J."/>
            <person name="Yang W.-C."/>
            <person name="Schijlen E."/>
            <person name="Repin R."/>
            <person name="Schilthuizen M."/>
            <person name="Schranz E."/>
            <person name="Heidstra R."/>
            <person name="Miyata K."/>
            <person name="Fedorova E."/>
            <person name="Kohlen W."/>
            <person name="Bisseling T."/>
            <person name="Smit S."/>
            <person name="Geurts R."/>
        </authorList>
    </citation>
    <scope>NUCLEOTIDE SEQUENCE [LARGE SCALE GENOMIC DNA]</scope>
    <source>
        <strain evidence="3">cv. WU1-14</strain>
    </source>
</reference>
<organism evidence="2 3">
    <name type="scientific">Parasponia andersonii</name>
    <name type="common">Sponia andersonii</name>
    <dbReference type="NCBI Taxonomy" id="3476"/>
    <lineage>
        <taxon>Eukaryota</taxon>
        <taxon>Viridiplantae</taxon>
        <taxon>Streptophyta</taxon>
        <taxon>Embryophyta</taxon>
        <taxon>Tracheophyta</taxon>
        <taxon>Spermatophyta</taxon>
        <taxon>Magnoliopsida</taxon>
        <taxon>eudicotyledons</taxon>
        <taxon>Gunneridae</taxon>
        <taxon>Pentapetalae</taxon>
        <taxon>rosids</taxon>
        <taxon>fabids</taxon>
        <taxon>Rosales</taxon>
        <taxon>Cannabaceae</taxon>
        <taxon>Parasponia</taxon>
    </lineage>
</organism>
<name>A0A2P5CVG7_PARAD</name>
<dbReference type="PANTHER" id="PTHR31896:SF12">
    <property type="entry name" value="HXXXD-TYPE ACYL-TRANSFERASE FAMILY PROTEIN"/>
    <property type="match status" value="1"/>
</dbReference>
<dbReference type="AlphaFoldDB" id="A0A2P5CVG7"/>
<dbReference type="STRING" id="3476.A0A2P5CVG7"/>
<evidence type="ECO:0000313" key="2">
    <source>
        <dbReference type="EMBL" id="PON65047.1"/>
    </source>
</evidence>
<accession>A0A2P5CVG7</accession>
<dbReference type="Proteomes" id="UP000237105">
    <property type="component" value="Unassembled WGS sequence"/>
</dbReference>
<dbReference type="InterPro" id="IPR023213">
    <property type="entry name" value="CAT-like_dom_sf"/>
</dbReference>
<evidence type="ECO:0000313" key="3">
    <source>
        <dbReference type="Proteomes" id="UP000237105"/>
    </source>
</evidence>
<protein>
    <submittedName>
        <fullName evidence="2">Transferase</fullName>
    </submittedName>
</protein>
<keyword evidence="3" id="KW-1185">Reference proteome</keyword>
<gene>
    <name evidence="2" type="ORF">PanWU01x14_119640</name>
</gene>
<dbReference type="InterPro" id="IPR051283">
    <property type="entry name" value="Sec_Metabolite_Acyltrans"/>
</dbReference>
<dbReference type="GO" id="GO:0016740">
    <property type="term" value="F:transferase activity"/>
    <property type="evidence" value="ECO:0007669"/>
    <property type="project" value="UniProtKB-KW"/>
</dbReference>
<keyword evidence="1 2" id="KW-0808">Transferase</keyword>
<dbReference type="Gene3D" id="3.30.559.10">
    <property type="entry name" value="Chloramphenicol acetyltransferase-like domain"/>
    <property type="match status" value="2"/>
</dbReference>
<dbReference type="EMBL" id="JXTB01000091">
    <property type="protein sequence ID" value="PON65047.1"/>
    <property type="molecule type" value="Genomic_DNA"/>
</dbReference>
<sequence length="455" mass="50922">MNAPVVVHISECFIKPQYAPKESEQPFYLMPWDLALLSTHYIQKGLLYAKPPQAKKDEHFMQALLNRLKSTLSLALVHFYPLAGRLKTVKAENPASCLVYVDCNGSPGAKFIYATLDLTISDILSPTDVPSIVQSFFDHDRAVNHDGHTMSLLSIQVTELVDGVFLGCSMNHCLGDGTSYWHFFNMWSEIFQAQGKSTNSFSRPPIFKRWFPEGHGPIFNLPYTNPDEFISRFEAPQLRERVFHFSAESIAKLKAKANADCNTSKISSFQSLSALVWRSITRVRNLLPDQITTCRLAANSRSRSDPPLLENYFGNAVYPIRGFTTASELLGHDLGWAAWKLHEAVVDYDDKAVRVLLDDWLEGGIQKVIPFEKLGKSHYYPSSGSNNKYGCEFGMGKAVALRSGYANKFDGKVTCYPGHEGGGSIDLEICLKPDFMCALESDQEFIQASSFNQPV</sequence>
<dbReference type="OrthoDB" id="1862401at2759"/>
<comment type="caution">
    <text evidence="2">The sequence shown here is derived from an EMBL/GenBank/DDBJ whole genome shotgun (WGS) entry which is preliminary data.</text>
</comment>